<name>A0A507QIC2_MONPU</name>
<keyword evidence="4 7" id="KW-0732">Signal</keyword>
<evidence type="ECO:0000256" key="7">
    <source>
        <dbReference type="RuleBase" id="RU361156"/>
    </source>
</evidence>
<dbReference type="InterPro" id="IPR033124">
    <property type="entry name" value="Ser_caboxypep_his_AS"/>
</dbReference>
<evidence type="ECO:0000256" key="1">
    <source>
        <dbReference type="ARBA" id="ARBA00009431"/>
    </source>
</evidence>
<dbReference type="PROSITE" id="PS00560">
    <property type="entry name" value="CARBOXYPEPT_SER_HIS"/>
    <property type="match status" value="1"/>
</dbReference>
<comment type="caution">
    <text evidence="8">The sequence shown here is derived from an EMBL/GenBank/DDBJ whole genome shotgun (WGS) entry which is preliminary data.</text>
</comment>
<dbReference type="InterPro" id="IPR018202">
    <property type="entry name" value="Ser_caboxypep_ser_AS"/>
</dbReference>
<evidence type="ECO:0000256" key="4">
    <source>
        <dbReference type="ARBA" id="ARBA00022729"/>
    </source>
</evidence>
<sequence>MHVAIIALLAAAASVSALSNPHRRAAEVLRRRPAVTINAEVDLQRRDESLKPQFLTSKTEPFAVNGTGIPDVKFDIGESYAGNLPNTPSGDSSLFFWFFPSQNPNATDEITIWLNGGPGCSSLNGLLQENGPFLWQPGTHAPIRNPYSWVNLTNMVYIDQPAGTGFSPGPSTVENEEDVAAQFKDFWKHFVDTFDLHHRKVYLTGESYAGQYIPYIAAGMLDEEDEEYFNVAGVQIIDPSINDDFVLIEAPSIAALNHYQSVFTLNETFMTEINAQAEKCGYPAFMEEALSFPPKGILHQPEMSKSESCDIWSSIIEAAYYVNPCFNMYHLTDYCPYLWNVMGFPSLAGGPNDYFNRTDVQKAIHAPPTDYSVCGGDAIFPHGDGSLPSALGPLPSVIERTNNTVIAHGWLDFLLFTNGTLATIQNMTWNGQQGFQSPPLEPLFVPYHAGLAELANGNVEVPFTQVAGAGYLGTVHTERGLTFVAVEGSGHEIPQYVPGAAYRQLEFLLGRISNLSEIGPYTTS</sequence>
<dbReference type="PANTHER" id="PTHR11802:SF116">
    <property type="entry name" value="CARBOXYPEPTIDASE"/>
    <property type="match status" value="1"/>
</dbReference>
<dbReference type="PROSITE" id="PS00131">
    <property type="entry name" value="CARBOXYPEPT_SER_SER"/>
    <property type="match status" value="1"/>
</dbReference>
<dbReference type="OrthoDB" id="443318at2759"/>
<evidence type="ECO:0000256" key="5">
    <source>
        <dbReference type="ARBA" id="ARBA00022801"/>
    </source>
</evidence>
<protein>
    <recommendedName>
        <fullName evidence="7">Carboxypeptidase</fullName>
        <ecNumber evidence="7">3.4.16.-</ecNumber>
    </recommendedName>
</protein>
<dbReference type="Proteomes" id="UP000319663">
    <property type="component" value="Unassembled WGS sequence"/>
</dbReference>
<keyword evidence="5 7" id="KW-0378">Hydrolase</keyword>
<evidence type="ECO:0000313" key="8">
    <source>
        <dbReference type="EMBL" id="TQB67573.1"/>
    </source>
</evidence>
<comment type="similarity">
    <text evidence="1 7">Belongs to the peptidase S10 family.</text>
</comment>
<proteinExistence type="inferred from homology"/>
<evidence type="ECO:0000256" key="2">
    <source>
        <dbReference type="ARBA" id="ARBA00022645"/>
    </source>
</evidence>
<dbReference type="PANTHER" id="PTHR11802">
    <property type="entry name" value="SERINE PROTEASE FAMILY S10 SERINE CARBOXYPEPTIDASE"/>
    <property type="match status" value="1"/>
</dbReference>
<dbReference type="InterPro" id="IPR029058">
    <property type="entry name" value="AB_hydrolase_fold"/>
</dbReference>
<gene>
    <name evidence="8" type="ORF">MPDQ_005197</name>
</gene>
<dbReference type="PRINTS" id="PR00724">
    <property type="entry name" value="CRBOXYPTASEC"/>
</dbReference>
<dbReference type="EC" id="3.4.16.-" evidence="7"/>
<evidence type="ECO:0000256" key="6">
    <source>
        <dbReference type="ARBA" id="ARBA00023180"/>
    </source>
</evidence>
<dbReference type="Pfam" id="PF00450">
    <property type="entry name" value="Peptidase_S10"/>
    <property type="match status" value="1"/>
</dbReference>
<dbReference type="Gene3D" id="3.40.50.1820">
    <property type="entry name" value="alpha/beta hydrolase"/>
    <property type="match status" value="1"/>
</dbReference>
<keyword evidence="6" id="KW-0325">Glycoprotein</keyword>
<dbReference type="GO" id="GO:0006508">
    <property type="term" value="P:proteolysis"/>
    <property type="evidence" value="ECO:0007669"/>
    <property type="project" value="UniProtKB-KW"/>
</dbReference>
<dbReference type="SUPFAM" id="SSF53474">
    <property type="entry name" value="alpha/beta-Hydrolases"/>
    <property type="match status" value="1"/>
</dbReference>
<dbReference type="FunFam" id="3.40.50.1820:FF:000118">
    <property type="entry name" value="Carboxypeptidase"/>
    <property type="match status" value="1"/>
</dbReference>
<feature type="signal peptide" evidence="7">
    <location>
        <begin position="1"/>
        <end position="17"/>
    </location>
</feature>
<evidence type="ECO:0000256" key="3">
    <source>
        <dbReference type="ARBA" id="ARBA00022670"/>
    </source>
</evidence>
<evidence type="ECO:0000313" key="9">
    <source>
        <dbReference type="Proteomes" id="UP000319663"/>
    </source>
</evidence>
<keyword evidence="9" id="KW-1185">Reference proteome</keyword>
<dbReference type="AlphaFoldDB" id="A0A507QIC2"/>
<accession>A0A507QIC2</accession>
<dbReference type="InterPro" id="IPR001563">
    <property type="entry name" value="Peptidase_S10"/>
</dbReference>
<reference evidence="8 9" key="1">
    <citation type="submission" date="2019-06" db="EMBL/GenBank/DDBJ databases">
        <title>Wine fermentation using esterase from Monascus purpureus.</title>
        <authorList>
            <person name="Geng C."/>
            <person name="Zhang Y."/>
        </authorList>
    </citation>
    <scope>NUCLEOTIDE SEQUENCE [LARGE SCALE GENOMIC DNA]</scope>
    <source>
        <strain evidence="8">HQ1</strain>
    </source>
</reference>
<keyword evidence="3 7" id="KW-0645">Protease</keyword>
<organism evidence="8 9">
    <name type="scientific">Monascus purpureus</name>
    <name type="common">Red mold</name>
    <name type="synonym">Monascus anka</name>
    <dbReference type="NCBI Taxonomy" id="5098"/>
    <lineage>
        <taxon>Eukaryota</taxon>
        <taxon>Fungi</taxon>
        <taxon>Dikarya</taxon>
        <taxon>Ascomycota</taxon>
        <taxon>Pezizomycotina</taxon>
        <taxon>Eurotiomycetes</taxon>
        <taxon>Eurotiomycetidae</taxon>
        <taxon>Eurotiales</taxon>
        <taxon>Aspergillaceae</taxon>
        <taxon>Monascus</taxon>
    </lineage>
</organism>
<keyword evidence="2 7" id="KW-0121">Carboxypeptidase</keyword>
<dbReference type="EMBL" id="VIFY01000358">
    <property type="protein sequence ID" value="TQB67573.1"/>
    <property type="molecule type" value="Genomic_DNA"/>
</dbReference>
<feature type="chain" id="PRO_5021512331" description="Carboxypeptidase" evidence="7">
    <location>
        <begin position="18"/>
        <end position="524"/>
    </location>
</feature>
<dbReference type="STRING" id="5098.A0A507QIC2"/>
<dbReference type="GO" id="GO:0004185">
    <property type="term" value="F:serine-type carboxypeptidase activity"/>
    <property type="evidence" value="ECO:0007669"/>
    <property type="project" value="UniProtKB-UniRule"/>
</dbReference>